<evidence type="ECO:0000313" key="4">
    <source>
        <dbReference type="EMBL" id="OTG34983.1"/>
    </source>
</evidence>
<dbReference type="OMA" id="CCEDFWS"/>
<dbReference type="InParanoid" id="A0A251VIK2"/>
<dbReference type="InterPro" id="IPR000048">
    <property type="entry name" value="IQ_motif_EF-hand-BS"/>
</dbReference>
<feature type="region of interest" description="Disordered" evidence="3">
    <location>
        <begin position="87"/>
        <end position="151"/>
    </location>
</feature>
<feature type="region of interest" description="Disordered" evidence="3">
    <location>
        <begin position="430"/>
        <end position="481"/>
    </location>
</feature>
<organism evidence="4 5">
    <name type="scientific">Helianthus annuus</name>
    <name type="common">Common sunflower</name>
    <dbReference type="NCBI Taxonomy" id="4232"/>
    <lineage>
        <taxon>Eukaryota</taxon>
        <taxon>Viridiplantae</taxon>
        <taxon>Streptophyta</taxon>
        <taxon>Embryophyta</taxon>
        <taxon>Tracheophyta</taxon>
        <taxon>Spermatophyta</taxon>
        <taxon>Magnoliopsida</taxon>
        <taxon>eudicotyledons</taxon>
        <taxon>Gunneridae</taxon>
        <taxon>Pentapetalae</taxon>
        <taxon>asterids</taxon>
        <taxon>campanulids</taxon>
        <taxon>Asterales</taxon>
        <taxon>Asteraceae</taxon>
        <taxon>Asteroideae</taxon>
        <taxon>Heliantheae alliance</taxon>
        <taxon>Heliantheae</taxon>
        <taxon>Helianthus</taxon>
    </lineage>
</organism>
<dbReference type="GO" id="GO:0005516">
    <property type="term" value="F:calmodulin binding"/>
    <property type="evidence" value="ECO:0007669"/>
    <property type="project" value="UniProtKB-KW"/>
</dbReference>
<evidence type="ECO:0000256" key="2">
    <source>
        <dbReference type="ARBA" id="ARBA00024341"/>
    </source>
</evidence>
<dbReference type="Proteomes" id="UP000215914">
    <property type="component" value="Chromosome 2"/>
</dbReference>
<evidence type="ECO:0000256" key="3">
    <source>
        <dbReference type="SAM" id="MobiDB-lite"/>
    </source>
</evidence>
<dbReference type="Pfam" id="PF00612">
    <property type="entry name" value="IQ"/>
    <property type="match status" value="1"/>
</dbReference>
<keyword evidence="1" id="KW-0112">Calmodulin-binding</keyword>
<feature type="region of interest" description="Disordered" evidence="3">
    <location>
        <begin position="366"/>
        <end position="408"/>
    </location>
</feature>
<evidence type="ECO:0000256" key="1">
    <source>
        <dbReference type="ARBA" id="ARBA00022860"/>
    </source>
</evidence>
<feature type="compositionally biased region" description="Basic residues" evidence="3">
    <location>
        <begin position="449"/>
        <end position="464"/>
    </location>
</feature>
<name>A0A251VIK2_HELAN</name>
<dbReference type="AlphaFoldDB" id="A0A251VIK2"/>
<dbReference type="PANTHER" id="PTHR32295:SF168">
    <property type="entry name" value="IQ MOTIF, EF-HAND BINDING SITE-RELATED"/>
    <property type="match status" value="1"/>
</dbReference>
<dbReference type="STRING" id="4232.A0A251VIK2"/>
<evidence type="ECO:0000313" key="5">
    <source>
        <dbReference type="Proteomes" id="UP000215914"/>
    </source>
</evidence>
<dbReference type="EMBL" id="CM007891">
    <property type="protein sequence ID" value="OTG34983.1"/>
    <property type="molecule type" value="Genomic_DNA"/>
</dbReference>
<dbReference type="PROSITE" id="PS50096">
    <property type="entry name" value="IQ"/>
    <property type="match status" value="1"/>
</dbReference>
<dbReference type="CDD" id="cd23767">
    <property type="entry name" value="IQCD"/>
    <property type="match status" value="1"/>
</dbReference>
<keyword evidence="5" id="KW-1185">Reference proteome</keyword>
<protein>
    <submittedName>
        <fullName evidence="4">Putative IQ motif, EF-hand binding site</fullName>
    </submittedName>
</protein>
<sequence length="481" mass="53190">MNVYLYLGTTPHPGSNSSGLYRTKTQLSLIRSCLLNFTFHHFIHKIWFSSSKHSKKLPISRSFQRIQLHSPDNSVMGKKGSWFSSIKKSFSPSSKEKKSQKSEQQGVVEEQERPSVPDTPIVENVDGSCDSHPFSPPEETRPLGVQPEPPQTASVNVTVAESTAVAAVMTQYAGKSREEVAAIIIQTVFRGYLARRAFWGLRGLVRLKTVIEGPCARRQTVNTLKCIQSLSHLQSQISSRRFRMSEEIQALQKQLLRNKETANMQTGDEWDDRVQSKEEIEAKLLSKYDAAMRREKAMAYSFSHQKPWKKSGGTATKMLFMNPTNPQWGWSWSERYKDHGTDHLSVRSGIDNGKSEIAKSYARHQLNSAPSTPRSKGANGPVALPTPKTGPNPRAIGLGPDANLDDDSKSVLSVKSERIRRHSVAGSMVAAKSAKVKSRGQGVAENGGAKKHLSFQVKPRRHSGPPKVEPIVGDGLEQGGG</sequence>
<gene>
    <name evidence="4" type="ORF">HannXRQ_Chr02g0051871</name>
</gene>
<comment type="similarity">
    <text evidence="2">Belongs to the IQD family.</text>
</comment>
<accession>A0A251VIK2</accession>
<dbReference type="SMART" id="SM00015">
    <property type="entry name" value="IQ"/>
    <property type="match status" value="1"/>
</dbReference>
<dbReference type="PANTHER" id="PTHR32295">
    <property type="entry name" value="IQ-DOMAIN 5-RELATED"/>
    <property type="match status" value="1"/>
</dbReference>
<reference evidence="5" key="1">
    <citation type="journal article" date="2017" name="Nature">
        <title>The sunflower genome provides insights into oil metabolism, flowering and Asterid evolution.</title>
        <authorList>
            <person name="Badouin H."/>
            <person name="Gouzy J."/>
            <person name="Grassa C.J."/>
            <person name="Murat F."/>
            <person name="Staton S.E."/>
            <person name="Cottret L."/>
            <person name="Lelandais-Briere C."/>
            <person name="Owens G.L."/>
            <person name="Carrere S."/>
            <person name="Mayjonade B."/>
            <person name="Legrand L."/>
            <person name="Gill N."/>
            <person name="Kane N.C."/>
            <person name="Bowers J.E."/>
            <person name="Hubner S."/>
            <person name="Bellec A."/>
            <person name="Berard A."/>
            <person name="Berges H."/>
            <person name="Blanchet N."/>
            <person name="Boniface M.C."/>
            <person name="Brunel D."/>
            <person name="Catrice O."/>
            <person name="Chaidir N."/>
            <person name="Claudel C."/>
            <person name="Donnadieu C."/>
            <person name="Faraut T."/>
            <person name="Fievet G."/>
            <person name="Helmstetter N."/>
            <person name="King M."/>
            <person name="Knapp S.J."/>
            <person name="Lai Z."/>
            <person name="Le Paslier M.C."/>
            <person name="Lippi Y."/>
            <person name="Lorenzon L."/>
            <person name="Mandel J.R."/>
            <person name="Marage G."/>
            <person name="Marchand G."/>
            <person name="Marquand E."/>
            <person name="Bret-Mestries E."/>
            <person name="Morien E."/>
            <person name="Nambeesan S."/>
            <person name="Nguyen T."/>
            <person name="Pegot-Espagnet P."/>
            <person name="Pouilly N."/>
            <person name="Raftis F."/>
            <person name="Sallet E."/>
            <person name="Schiex T."/>
            <person name="Thomas J."/>
            <person name="Vandecasteele C."/>
            <person name="Vares D."/>
            <person name="Vear F."/>
            <person name="Vautrin S."/>
            <person name="Crespi M."/>
            <person name="Mangin B."/>
            <person name="Burke J.M."/>
            <person name="Salse J."/>
            <person name="Munos S."/>
            <person name="Vincourt P."/>
            <person name="Rieseberg L.H."/>
            <person name="Langlade N.B."/>
        </authorList>
    </citation>
    <scope>NUCLEOTIDE SEQUENCE [LARGE SCALE GENOMIC DNA]</scope>
    <source>
        <strain evidence="5">cv. SF193</strain>
    </source>
</reference>
<proteinExistence type="inferred from homology"/>